<dbReference type="PANTHER" id="PTHR24559:SF444">
    <property type="entry name" value="REVERSE TRANSCRIPTASE DOMAIN-CONTAINING PROTEIN"/>
    <property type="match status" value="1"/>
</dbReference>
<dbReference type="AlphaFoldDB" id="A0A1Y1K3W1"/>
<evidence type="ECO:0000313" key="2">
    <source>
        <dbReference type="EMBL" id="JAV54016.1"/>
    </source>
</evidence>
<proteinExistence type="predicted"/>
<sequence>MIGSGWHFTVMPFGFCTAPATFERIMENVLKWLWWKTCLVYLDDIIVAEITFEYHMEKLRKALQRIWSVNLKIFPKKVPYFLELILCYLRSDSFWIPTPVT</sequence>
<feature type="domain" description="Reverse transcriptase" evidence="1">
    <location>
        <begin position="8"/>
        <end position="81"/>
    </location>
</feature>
<reference evidence="2" key="1">
    <citation type="journal article" date="2016" name="Sci. Rep.">
        <title>Molecular characterization of firefly nuptial gifts: a multi-omics approach sheds light on postcopulatory sexual selection.</title>
        <authorList>
            <person name="Al-Wathiqui N."/>
            <person name="Fallon T.R."/>
            <person name="South A."/>
            <person name="Weng J.K."/>
            <person name="Lewis S.M."/>
        </authorList>
    </citation>
    <scope>NUCLEOTIDE SEQUENCE</scope>
</reference>
<accession>A0A1Y1K3W1</accession>
<dbReference type="Pfam" id="PF00078">
    <property type="entry name" value="RVT_1"/>
    <property type="match status" value="1"/>
</dbReference>
<evidence type="ECO:0000259" key="1">
    <source>
        <dbReference type="Pfam" id="PF00078"/>
    </source>
</evidence>
<dbReference type="PANTHER" id="PTHR24559">
    <property type="entry name" value="TRANSPOSON TY3-I GAG-POL POLYPROTEIN"/>
    <property type="match status" value="1"/>
</dbReference>
<organism evidence="2">
    <name type="scientific">Photinus pyralis</name>
    <name type="common">Common eastern firefly</name>
    <name type="synonym">Lampyris pyralis</name>
    <dbReference type="NCBI Taxonomy" id="7054"/>
    <lineage>
        <taxon>Eukaryota</taxon>
        <taxon>Metazoa</taxon>
        <taxon>Ecdysozoa</taxon>
        <taxon>Arthropoda</taxon>
        <taxon>Hexapoda</taxon>
        <taxon>Insecta</taxon>
        <taxon>Pterygota</taxon>
        <taxon>Neoptera</taxon>
        <taxon>Endopterygota</taxon>
        <taxon>Coleoptera</taxon>
        <taxon>Polyphaga</taxon>
        <taxon>Elateriformia</taxon>
        <taxon>Elateroidea</taxon>
        <taxon>Lampyridae</taxon>
        <taxon>Lampyrinae</taxon>
        <taxon>Photinus</taxon>
    </lineage>
</organism>
<dbReference type="InterPro" id="IPR053134">
    <property type="entry name" value="RNA-dir_DNA_polymerase"/>
</dbReference>
<dbReference type="GO" id="GO:0071897">
    <property type="term" value="P:DNA biosynthetic process"/>
    <property type="evidence" value="ECO:0007669"/>
    <property type="project" value="UniProtKB-ARBA"/>
</dbReference>
<dbReference type="Gene3D" id="3.30.70.270">
    <property type="match status" value="1"/>
</dbReference>
<protein>
    <recommendedName>
        <fullName evidence="1">Reverse transcriptase domain-containing protein</fullName>
    </recommendedName>
</protein>
<dbReference type="InterPro" id="IPR000477">
    <property type="entry name" value="RT_dom"/>
</dbReference>
<dbReference type="SUPFAM" id="SSF56672">
    <property type="entry name" value="DNA/RNA polymerases"/>
    <property type="match status" value="1"/>
</dbReference>
<dbReference type="EMBL" id="GEZM01098008">
    <property type="protein sequence ID" value="JAV54016.1"/>
    <property type="molecule type" value="Transcribed_RNA"/>
</dbReference>
<name>A0A1Y1K3W1_PHOPY</name>
<dbReference type="InterPro" id="IPR043502">
    <property type="entry name" value="DNA/RNA_pol_sf"/>
</dbReference>
<dbReference type="InterPro" id="IPR043128">
    <property type="entry name" value="Rev_trsase/Diguanyl_cyclase"/>
</dbReference>